<sequence>MSSPGGPWGSDPNGQQHAPLAGQPMGSPQQPGGQYQGFGQPQQPQFQQPQYQQPQFQQAQYQQPQYPGMMSGFPTPPKKSRGPVIAAIVLGVVVVIAIVTTIVVLVPGSSDEAAPQPTAKPTTSQSTPTTQPTAANPDLPPVVPGWQVVRAPRKTALYDVPMEWELDPDPDGLHAYGPPEDPVTLRGVADYQAGFCPGDSNSYRATSGVSARYGPDDTTVATQTLAKFIELAHTRDGVAPVVETGAPEQIQLPGNIPAVRVTARVTLPAPGQCDSATVLASVVATNNDGQSSVVLIAAADQEVEGAFTGDQLDQLTGSFRAE</sequence>
<evidence type="ECO:0000313" key="5">
    <source>
        <dbReference type="Proteomes" id="UP001210380"/>
    </source>
</evidence>
<dbReference type="RefSeq" id="WP_270947035.1">
    <property type="nucleotide sequence ID" value="NZ_JAQGLA010000003.1"/>
</dbReference>
<evidence type="ECO:0000313" key="4">
    <source>
        <dbReference type="EMBL" id="MDA3624474.1"/>
    </source>
</evidence>
<keyword evidence="2" id="KW-1133">Transmembrane helix</keyword>
<comment type="caution">
    <text evidence="4">The sequence shown here is derived from an EMBL/GenBank/DDBJ whole genome shotgun (WGS) entry which is preliminary data.</text>
</comment>
<keyword evidence="5" id="KW-1185">Reference proteome</keyword>
<dbReference type="InterPro" id="IPR058330">
    <property type="entry name" value="DUF8017"/>
</dbReference>
<feature type="domain" description="DUF8017" evidence="3">
    <location>
        <begin position="140"/>
        <end position="321"/>
    </location>
</feature>
<feature type="compositionally biased region" description="Low complexity" evidence="1">
    <location>
        <begin position="110"/>
        <end position="135"/>
    </location>
</feature>
<gene>
    <name evidence="4" type="ORF">OU415_03430</name>
</gene>
<organism evidence="4 5">
    <name type="scientific">Saccharopolyspora oryzae</name>
    <dbReference type="NCBI Taxonomy" id="2997343"/>
    <lineage>
        <taxon>Bacteria</taxon>
        <taxon>Bacillati</taxon>
        <taxon>Actinomycetota</taxon>
        <taxon>Actinomycetes</taxon>
        <taxon>Pseudonocardiales</taxon>
        <taxon>Pseudonocardiaceae</taxon>
        <taxon>Saccharopolyspora</taxon>
    </lineage>
</organism>
<keyword evidence="2" id="KW-0812">Transmembrane</keyword>
<accession>A0ABT4UTP1</accession>
<evidence type="ECO:0000256" key="1">
    <source>
        <dbReference type="SAM" id="MobiDB-lite"/>
    </source>
</evidence>
<protein>
    <recommendedName>
        <fullName evidence="3">DUF8017 domain-containing protein</fullName>
    </recommendedName>
</protein>
<dbReference type="Proteomes" id="UP001210380">
    <property type="component" value="Unassembled WGS sequence"/>
</dbReference>
<evidence type="ECO:0000256" key="2">
    <source>
        <dbReference type="SAM" id="Phobius"/>
    </source>
</evidence>
<feature type="transmembrane region" description="Helical" evidence="2">
    <location>
        <begin position="84"/>
        <end position="106"/>
    </location>
</feature>
<keyword evidence="2" id="KW-0472">Membrane</keyword>
<feature type="region of interest" description="Disordered" evidence="1">
    <location>
        <begin position="1"/>
        <end position="78"/>
    </location>
</feature>
<feature type="compositionally biased region" description="Low complexity" evidence="1">
    <location>
        <begin position="22"/>
        <end position="68"/>
    </location>
</feature>
<name>A0ABT4UTP1_9PSEU</name>
<dbReference type="Pfam" id="PF26056">
    <property type="entry name" value="DUF8017"/>
    <property type="match status" value="1"/>
</dbReference>
<evidence type="ECO:0000259" key="3">
    <source>
        <dbReference type="Pfam" id="PF26056"/>
    </source>
</evidence>
<feature type="region of interest" description="Disordered" evidence="1">
    <location>
        <begin position="110"/>
        <end position="144"/>
    </location>
</feature>
<dbReference type="EMBL" id="JAQGLA010000003">
    <property type="protein sequence ID" value="MDA3624474.1"/>
    <property type="molecule type" value="Genomic_DNA"/>
</dbReference>
<reference evidence="4 5" key="1">
    <citation type="submission" date="2022-11" db="EMBL/GenBank/DDBJ databases">
        <title>Draft genome sequence of Saccharopolyspora sp. WRP15-2 isolated from rhizosphere soils of wild rice in Thailand.</title>
        <authorList>
            <person name="Duangmal K."/>
            <person name="Kammanee S."/>
            <person name="Muangham S."/>
        </authorList>
    </citation>
    <scope>NUCLEOTIDE SEQUENCE [LARGE SCALE GENOMIC DNA]</scope>
    <source>
        <strain evidence="4 5">WRP15-2</strain>
    </source>
</reference>
<proteinExistence type="predicted"/>